<evidence type="ECO:0000313" key="18">
    <source>
        <dbReference type="EMBL" id="NEX80123.1"/>
    </source>
</evidence>
<evidence type="ECO:0000313" key="12">
    <source>
        <dbReference type="EMBL" id="NEX79546.1"/>
    </source>
</evidence>
<evidence type="ECO:0000313" key="9">
    <source>
        <dbReference type="EMBL" id="NEX79096.1"/>
    </source>
</evidence>
<evidence type="ECO:0000313" key="13">
    <source>
        <dbReference type="EMBL" id="NEX79735.1"/>
    </source>
</evidence>
<evidence type="ECO:0000313" key="4">
    <source>
        <dbReference type="EMBL" id="NEX78326.1"/>
    </source>
</evidence>
<dbReference type="EMBL" id="JAAIUV010000042">
    <property type="protein sequence ID" value="NEX80311.1"/>
    <property type="molecule type" value="Genomic_DNA"/>
</dbReference>
<dbReference type="EMBL" id="JAAIUV010000002">
    <property type="protein sequence ID" value="NEX77777.1"/>
    <property type="molecule type" value="Genomic_DNA"/>
</dbReference>
<dbReference type="EMBL" id="JAAIUV010000006">
    <property type="protein sequence ID" value="NEX78326.1"/>
    <property type="molecule type" value="Genomic_DNA"/>
</dbReference>
<evidence type="ECO:0000313" key="5">
    <source>
        <dbReference type="EMBL" id="NEX78583.1"/>
    </source>
</evidence>
<dbReference type="Pfam" id="PF05598">
    <property type="entry name" value="DUF772"/>
    <property type="match status" value="1"/>
</dbReference>
<dbReference type="RefSeq" id="WP_205597402.1">
    <property type="nucleotide sequence ID" value="NZ_JAAIUV010000002.1"/>
</dbReference>
<protein>
    <submittedName>
        <fullName evidence="8">IS5/IS1182 family transposase</fullName>
    </submittedName>
</protein>
<dbReference type="EMBL" id="JAAIUV010000013">
    <property type="protein sequence ID" value="NEX79096.1"/>
    <property type="molecule type" value="Genomic_DNA"/>
</dbReference>
<dbReference type="EMBL" id="JAAIUV010000019">
    <property type="protein sequence ID" value="NEX79546.1"/>
    <property type="molecule type" value="Genomic_DNA"/>
</dbReference>
<dbReference type="InterPro" id="IPR008490">
    <property type="entry name" value="Transposase_InsH_N"/>
</dbReference>
<evidence type="ECO:0000313" key="21">
    <source>
        <dbReference type="EMBL" id="NEX80311.1"/>
    </source>
</evidence>
<proteinExistence type="predicted"/>
<evidence type="ECO:0000313" key="11">
    <source>
        <dbReference type="EMBL" id="NEX79484.1"/>
    </source>
</evidence>
<dbReference type="PANTHER" id="PTHR35604:SF2">
    <property type="entry name" value="TRANSPOSASE INSH FOR INSERTION SEQUENCE ELEMENT IS5A-RELATED"/>
    <property type="match status" value="1"/>
</dbReference>
<evidence type="ECO:0000313" key="22">
    <source>
        <dbReference type="EMBL" id="NEX80322.1"/>
    </source>
</evidence>
<dbReference type="AlphaFoldDB" id="A0A6B3TR07"/>
<dbReference type="EMBL" id="JAAIUV010000023">
    <property type="protein sequence ID" value="NEX79791.1"/>
    <property type="molecule type" value="Genomic_DNA"/>
</dbReference>
<feature type="domain" description="Transposase InsH N-terminal" evidence="1">
    <location>
        <begin position="18"/>
        <end position="114"/>
    </location>
</feature>
<evidence type="ECO:0000313" key="14">
    <source>
        <dbReference type="EMBL" id="NEX79791.1"/>
    </source>
</evidence>
<dbReference type="EMBL" id="JAAIUV010000042">
    <property type="protein sequence ID" value="NEX80300.1"/>
    <property type="molecule type" value="Genomic_DNA"/>
</dbReference>
<evidence type="ECO:0000313" key="6">
    <source>
        <dbReference type="EMBL" id="NEX78690.1"/>
    </source>
</evidence>
<name>A0A6B3TR07_9BACI</name>
<evidence type="ECO:0000313" key="3">
    <source>
        <dbReference type="EMBL" id="NEX78325.1"/>
    </source>
</evidence>
<dbReference type="EMBL" id="JAAIUV010000031">
    <property type="protein sequence ID" value="NEX80123.1"/>
    <property type="molecule type" value="Genomic_DNA"/>
</dbReference>
<dbReference type="EMBL" id="JAAIUV010000021">
    <property type="protein sequence ID" value="NEX79735.1"/>
    <property type="molecule type" value="Genomic_DNA"/>
</dbReference>
<feature type="non-terminal residue" evidence="8">
    <location>
        <position position="159"/>
    </location>
</feature>
<evidence type="ECO:0000313" key="7">
    <source>
        <dbReference type="EMBL" id="NEX78903.1"/>
    </source>
</evidence>
<accession>A0A6B3TR07</accession>
<evidence type="ECO:0000313" key="15">
    <source>
        <dbReference type="EMBL" id="NEX79840.1"/>
    </source>
</evidence>
<evidence type="ECO:0000313" key="17">
    <source>
        <dbReference type="EMBL" id="NEX80033.1"/>
    </source>
</evidence>
<reference evidence="8" key="1">
    <citation type="submission" date="2020-02" db="EMBL/GenBank/DDBJ databases">
        <title>Bacillus sedimentmangrovi sp. nov., isolated from sediment of the mangrove ecosystem.</title>
        <authorList>
            <person name="Liu G."/>
        </authorList>
    </citation>
    <scope>NUCLEOTIDE SEQUENCE [LARGE SCALE GENOMIC DNA]</scope>
    <source>
        <strain evidence="8">SgZ-7</strain>
    </source>
</reference>
<evidence type="ECO:0000313" key="20">
    <source>
        <dbReference type="EMBL" id="NEX80300.1"/>
    </source>
</evidence>
<dbReference type="EMBL" id="JAAIUV010000011">
    <property type="protein sequence ID" value="NEX79008.1"/>
    <property type="molecule type" value="Genomic_DNA"/>
</dbReference>
<comment type="caution">
    <text evidence="8">The sequence shown here is derived from an EMBL/GenBank/DDBJ whole genome shotgun (WGS) entry which is preliminary data.</text>
</comment>
<dbReference type="EMBL" id="JAAIUV010000024">
    <property type="protein sequence ID" value="NEX79840.1"/>
    <property type="molecule type" value="Genomic_DNA"/>
</dbReference>
<evidence type="ECO:0000313" key="19">
    <source>
        <dbReference type="EMBL" id="NEX80147.1"/>
    </source>
</evidence>
<dbReference type="EMBL" id="JAAIUV010000031">
    <property type="protein sequence ID" value="NEX80147.1"/>
    <property type="molecule type" value="Genomic_DNA"/>
</dbReference>
<dbReference type="EMBL" id="JAAIUV010000005">
    <property type="protein sequence ID" value="NEX78325.1"/>
    <property type="molecule type" value="Genomic_DNA"/>
</dbReference>
<evidence type="ECO:0000313" key="16">
    <source>
        <dbReference type="EMBL" id="NEX79894.1"/>
    </source>
</evidence>
<dbReference type="PANTHER" id="PTHR35604">
    <property type="entry name" value="TRANSPOSASE INSH FOR INSERTION SEQUENCE ELEMENT IS5A-RELATED"/>
    <property type="match status" value="1"/>
</dbReference>
<organism evidence="8 23">
    <name type="scientific">Neobacillus thermocopriae</name>
    <dbReference type="NCBI Taxonomy" id="1215031"/>
    <lineage>
        <taxon>Bacteria</taxon>
        <taxon>Bacillati</taxon>
        <taxon>Bacillota</taxon>
        <taxon>Bacilli</taxon>
        <taxon>Bacillales</taxon>
        <taxon>Bacillaceae</taxon>
        <taxon>Neobacillus</taxon>
    </lineage>
</organism>
<dbReference type="EMBL" id="JAAIUV010000043">
    <property type="protein sequence ID" value="NEX80322.1"/>
    <property type="molecule type" value="Genomic_DNA"/>
</dbReference>
<gene>
    <name evidence="2" type="ORF">G4Z05_02600</name>
    <name evidence="3" type="ORF">G4Z05_05380</name>
    <name evidence="4" type="ORF">G4Z05_05385</name>
    <name evidence="5" type="ORF">G4Z05_06685</name>
    <name evidence="6" type="ORF">G4Z05_07300</name>
    <name evidence="7" type="ORF">G4Z05_08390</name>
    <name evidence="8" type="ORF">G4Z05_08920</name>
    <name evidence="9" type="ORF">G4Z05_09380</name>
    <name evidence="10" type="ORF">G4Z05_10685</name>
    <name evidence="11" type="ORF">G4Z05_11505</name>
    <name evidence="12" type="ORF">G4Z05_11825</name>
    <name evidence="13" type="ORF">G4Z05_12795</name>
    <name evidence="14" type="ORF">G4Z05_13080</name>
    <name evidence="15" type="ORF">G4Z05_13340</name>
    <name evidence="16" type="ORF">G4Z05_13610</name>
    <name evidence="17" type="ORF">G4Z05_14315</name>
    <name evidence="18" type="ORF">G4Z05_14810</name>
    <name evidence="19" type="ORF">G4Z05_14930</name>
    <name evidence="20" type="ORF">G4Z05_15830</name>
    <name evidence="21" type="ORF">G4Z05_15885</name>
    <name evidence="22" type="ORF">G4Z05_15950</name>
</gene>
<evidence type="ECO:0000313" key="10">
    <source>
        <dbReference type="EMBL" id="NEX79329.1"/>
    </source>
</evidence>
<dbReference type="EMBL" id="JAAIUV010000025">
    <property type="protein sequence ID" value="NEX79894.1"/>
    <property type="molecule type" value="Genomic_DNA"/>
</dbReference>
<dbReference type="EMBL" id="JAAIUV010000011">
    <property type="protein sequence ID" value="NEX78903.1"/>
    <property type="molecule type" value="Genomic_DNA"/>
</dbReference>
<evidence type="ECO:0000313" key="8">
    <source>
        <dbReference type="EMBL" id="NEX79008.1"/>
    </source>
</evidence>
<evidence type="ECO:0000313" key="23">
    <source>
        <dbReference type="Proteomes" id="UP000481621"/>
    </source>
</evidence>
<dbReference type="EMBL" id="JAAIUV010000015">
    <property type="protein sequence ID" value="NEX79329.1"/>
    <property type="molecule type" value="Genomic_DNA"/>
</dbReference>
<evidence type="ECO:0000313" key="2">
    <source>
        <dbReference type="EMBL" id="NEX77777.1"/>
    </source>
</evidence>
<dbReference type="EMBL" id="JAAIUV010000017">
    <property type="protein sequence ID" value="NEX79484.1"/>
    <property type="molecule type" value="Genomic_DNA"/>
</dbReference>
<dbReference type="Proteomes" id="UP000481621">
    <property type="component" value="Unassembled WGS sequence"/>
</dbReference>
<sequence length="159" mass="18832">MLTKNTQVNRDQLEMITLDQLVPENHLVRKIEAAIDFSFIYKLVENMYSSERGRPSIDPVVLIKMAFIQYTFGIRSMRKTIEEIETNLAYRWFLGFGFHDKVPHFSTFGKNYERRFKDTDLFQKIFYRILKEASDKKLISAEHVFIDSTHVKASANKRK</sequence>
<keyword evidence="23" id="KW-1185">Reference proteome</keyword>
<dbReference type="EMBL" id="JAAIUV010000009">
    <property type="protein sequence ID" value="NEX78690.1"/>
    <property type="molecule type" value="Genomic_DNA"/>
</dbReference>
<dbReference type="EMBL" id="JAAIUV010000007">
    <property type="protein sequence ID" value="NEX78583.1"/>
    <property type="molecule type" value="Genomic_DNA"/>
</dbReference>
<evidence type="ECO:0000259" key="1">
    <source>
        <dbReference type="Pfam" id="PF05598"/>
    </source>
</evidence>
<dbReference type="EMBL" id="JAAIUV010000027">
    <property type="protein sequence ID" value="NEX80033.1"/>
    <property type="molecule type" value="Genomic_DNA"/>
</dbReference>